<dbReference type="EMBL" id="LZLR01000063">
    <property type="protein sequence ID" value="OBK24285.1"/>
    <property type="molecule type" value="Genomic_DNA"/>
</dbReference>
<accession>A0A1A3NSD5</accession>
<evidence type="ECO:0000313" key="2">
    <source>
        <dbReference type="Proteomes" id="UP000093819"/>
    </source>
</evidence>
<dbReference type="Proteomes" id="UP000093819">
    <property type="component" value="Unassembled WGS sequence"/>
</dbReference>
<dbReference type="RefSeq" id="WP_065034774.1">
    <property type="nucleotide sequence ID" value="NZ_LZLR01000063.1"/>
</dbReference>
<evidence type="ECO:0000313" key="1">
    <source>
        <dbReference type="EMBL" id="OBK24285.1"/>
    </source>
</evidence>
<name>A0A1A3NSD5_MYCAS</name>
<sequence length="63" mass="7239">MIARPPDENDDKRFHQPDPLHRMIWRRRNQLGRNLFGKHPTPWSAAIAALPAGFDGVVNRPAE</sequence>
<organism evidence="1 2">
    <name type="scientific">Mycobacterium asiaticum</name>
    <dbReference type="NCBI Taxonomy" id="1790"/>
    <lineage>
        <taxon>Bacteria</taxon>
        <taxon>Bacillati</taxon>
        <taxon>Actinomycetota</taxon>
        <taxon>Actinomycetes</taxon>
        <taxon>Mycobacteriales</taxon>
        <taxon>Mycobacteriaceae</taxon>
        <taxon>Mycobacterium</taxon>
    </lineage>
</organism>
<reference evidence="1 2" key="1">
    <citation type="submission" date="2016-06" db="EMBL/GenBank/DDBJ databases">
        <authorList>
            <person name="Kjaerup R.B."/>
            <person name="Dalgaard T.S."/>
            <person name="Juul-Madsen H.R."/>
        </authorList>
    </citation>
    <scope>NUCLEOTIDE SEQUENCE [LARGE SCALE GENOMIC DNA]</scope>
    <source>
        <strain evidence="1 2">1245335.1</strain>
    </source>
</reference>
<comment type="caution">
    <text evidence="1">The sequence shown here is derived from an EMBL/GenBank/DDBJ whole genome shotgun (WGS) entry which is preliminary data.</text>
</comment>
<protein>
    <submittedName>
        <fullName evidence="1">Uncharacterized protein</fullName>
    </submittedName>
</protein>
<gene>
    <name evidence="1" type="ORF">A5635_17895</name>
</gene>
<proteinExistence type="predicted"/>
<dbReference type="AlphaFoldDB" id="A0A1A3NSD5"/>